<sequence length="111" mass="12884">MQVVRRFLGLTSPFYYYHKKAAFWYRVTLIKKENCTSGLKRDVKVTHAFTQQPVFPPSVWQPLVNAVEGRPYEFHHGENHGHEQILHTIALQYSQELLSSQSILKTSNAVL</sequence>
<dbReference type="OrthoDB" id="5556307at2759"/>
<dbReference type="EMBL" id="BGZK01001111">
    <property type="protein sequence ID" value="GBP71499.1"/>
    <property type="molecule type" value="Genomic_DNA"/>
</dbReference>
<dbReference type="AlphaFoldDB" id="A0A4C1YA37"/>
<organism evidence="1 2">
    <name type="scientific">Eumeta variegata</name>
    <name type="common">Bagworm moth</name>
    <name type="synonym">Eumeta japonica</name>
    <dbReference type="NCBI Taxonomy" id="151549"/>
    <lineage>
        <taxon>Eukaryota</taxon>
        <taxon>Metazoa</taxon>
        <taxon>Ecdysozoa</taxon>
        <taxon>Arthropoda</taxon>
        <taxon>Hexapoda</taxon>
        <taxon>Insecta</taxon>
        <taxon>Pterygota</taxon>
        <taxon>Neoptera</taxon>
        <taxon>Endopterygota</taxon>
        <taxon>Lepidoptera</taxon>
        <taxon>Glossata</taxon>
        <taxon>Ditrysia</taxon>
        <taxon>Tineoidea</taxon>
        <taxon>Psychidae</taxon>
        <taxon>Oiketicinae</taxon>
        <taxon>Eumeta</taxon>
    </lineage>
</organism>
<accession>A0A4C1YA37</accession>
<protein>
    <submittedName>
        <fullName evidence="1">Uncharacterized protein</fullName>
    </submittedName>
</protein>
<name>A0A4C1YA37_EUMVA</name>
<comment type="caution">
    <text evidence="1">The sequence shown here is derived from an EMBL/GenBank/DDBJ whole genome shotgun (WGS) entry which is preliminary data.</text>
</comment>
<proteinExistence type="predicted"/>
<keyword evidence="2" id="KW-1185">Reference proteome</keyword>
<reference evidence="1 2" key="1">
    <citation type="journal article" date="2019" name="Commun. Biol.">
        <title>The bagworm genome reveals a unique fibroin gene that provides high tensile strength.</title>
        <authorList>
            <person name="Kono N."/>
            <person name="Nakamura H."/>
            <person name="Ohtoshi R."/>
            <person name="Tomita M."/>
            <person name="Numata K."/>
            <person name="Arakawa K."/>
        </authorList>
    </citation>
    <scope>NUCLEOTIDE SEQUENCE [LARGE SCALE GENOMIC DNA]</scope>
</reference>
<evidence type="ECO:0000313" key="1">
    <source>
        <dbReference type="EMBL" id="GBP71499.1"/>
    </source>
</evidence>
<gene>
    <name evidence="1" type="ORF">EVAR_57064_1</name>
</gene>
<evidence type="ECO:0000313" key="2">
    <source>
        <dbReference type="Proteomes" id="UP000299102"/>
    </source>
</evidence>
<dbReference type="Proteomes" id="UP000299102">
    <property type="component" value="Unassembled WGS sequence"/>
</dbReference>